<evidence type="ECO:0000313" key="4">
    <source>
        <dbReference type="Proteomes" id="UP001174677"/>
    </source>
</evidence>
<feature type="transmembrane region" description="Helical" evidence="2">
    <location>
        <begin position="90"/>
        <end position="118"/>
    </location>
</feature>
<keyword evidence="2" id="KW-1133">Transmembrane helix</keyword>
<dbReference type="EMBL" id="JARPOI010000015">
    <property type="protein sequence ID" value="KAJ9154254.1"/>
    <property type="molecule type" value="Genomic_DNA"/>
</dbReference>
<proteinExistence type="predicted"/>
<protein>
    <submittedName>
        <fullName evidence="3">Uncharacterized protein</fullName>
    </submittedName>
</protein>
<name>A0ABQ9L3U7_HEVBR</name>
<feature type="transmembrane region" description="Helical" evidence="2">
    <location>
        <begin position="51"/>
        <end position="70"/>
    </location>
</feature>
<reference evidence="3 4" key="1">
    <citation type="journal article" date="2023" name="Plant Biotechnol. J.">
        <title>Chromosome-level wild Hevea brasiliensis genome provides new tools for genomic-assisted breeding and valuable loci to elevate rubber yield.</title>
        <authorList>
            <person name="Cheng H."/>
            <person name="Song X."/>
            <person name="Hu Y."/>
            <person name="Wu T."/>
            <person name="Yang Q."/>
            <person name="An Z."/>
            <person name="Feng S."/>
            <person name="Deng Z."/>
            <person name="Wu W."/>
            <person name="Zeng X."/>
            <person name="Tu M."/>
            <person name="Wang X."/>
            <person name="Huang H."/>
        </authorList>
    </citation>
    <scope>NUCLEOTIDE SEQUENCE [LARGE SCALE GENOMIC DNA]</scope>
    <source>
        <strain evidence="3">MT/VB/25A 57/8</strain>
    </source>
</reference>
<evidence type="ECO:0000256" key="1">
    <source>
        <dbReference type="ARBA" id="ARBA00022842"/>
    </source>
</evidence>
<organism evidence="3 4">
    <name type="scientific">Hevea brasiliensis</name>
    <name type="common">Para rubber tree</name>
    <name type="synonym">Siphonia brasiliensis</name>
    <dbReference type="NCBI Taxonomy" id="3981"/>
    <lineage>
        <taxon>Eukaryota</taxon>
        <taxon>Viridiplantae</taxon>
        <taxon>Streptophyta</taxon>
        <taxon>Embryophyta</taxon>
        <taxon>Tracheophyta</taxon>
        <taxon>Spermatophyta</taxon>
        <taxon>Magnoliopsida</taxon>
        <taxon>eudicotyledons</taxon>
        <taxon>Gunneridae</taxon>
        <taxon>Pentapetalae</taxon>
        <taxon>rosids</taxon>
        <taxon>fabids</taxon>
        <taxon>Malpighiales</taxon>
        <taxon>Euphorbiaceae</taxon>
        <taxon>Crotonoideae</taxon>
        <taxon>Micrandreae</taxon>
        <taxon>Hevea</taxon>
    </lineage>
</organism>
<keyword evidence="2" id="KW-0472">Membrane</keyword>
<gene>
    <name evidence="3" type="ORF">P3X46_027610</name>
</gene>
<dbReference type="PANTHER" id="PTHR24093">
    <property type="entry name" value="CATION TRANSPORTING ATPASE"/>
    <property type="match status" value="1"/>
</dbReference>
<dbReference type="Gene3D" id="1.20.1110.10">
    <property type="entry name" value="Calcium-transporting ATPase, transmembrane domain"/>
    <property type="match status" value="1"/>
</dbReference>
<accession>A0ABQ9L3U7</accession>
<sequence length="137" mass="15075">MVSDGYARMIVIRVGMNTRWGKMLSTKWKDPHETTPIQARLQTVTSLTSKIGLLAASLVSLVWLVQYFTGNKRNGYVPSKTEFHEVVSEMVGILATVIAIAAGAVVESLPLAVVITLCSFNEEYDKQSGYCEKTFGL</sequence>
<dbReference type="Proteomes" id="UP001174677">
    <property type="component" value="Chromosome 15"/>
</dbReference>
<dbReference type="SUPFAM" id="SSF81665">
    <property type="entry name" value="Calcium ATPase, transmembrane domain M"/>
    <property type="match status" value="1"/>
</dbReference>
<keyword evidence="4" id="KW-1185">Reference proteome</keyword>
<dbReference type="InterPro" id="IPR023298">
    <property type="entry name" value="ATPase_P-typ_TM_dom_sf"/>
</dbReference>
<dbReference type="PANTHER" id="PTHR24093:SF434">
    <property type="entry name" value="CALCIUM-TRANSPORTING ATPASE 13, PLASMA MEMBRANE-TYPE-RELATED"/>
    <property type="match status" value="1"/>
</dbReference>
<keyword evidence="2" id="KW-0812">Transmembrane</keyword>
<evidence type="ECO:0000313" key="3">
    <source>
        <dbReference type="EMBL" id="KAJ9154254.1"/>
    </source>
</evidence>
<comment type="caution">
    <text evidence="3">The sequence shown here is derived from an EMBL/GenBank/DDBJ whole genome shotgun (WGS) entry which is preliminary data.</text>
</comment>
<keyword evidence="1" id="KW-0460">Magnesium</keyword>
<evidence type="ECO:0000256" key="2">
    <source>
        <dbReference type="SAM" id="Phobius"/>
    </source>
</evidence>